<dbReference type="Proteomes" id="UP001610335">
    <property type="component" value="Unassembled WGS sequence"/>
</dbReference>
<evidence type="ECO:0000313" key="2">
    <source>
        <dbReference type="EMBL" id="KAL2833719.1"/>
    </source>
</evidence>
<reference evidence="2 3" key="1">
    <citation type="submission" date="2024-07" db="EMBL/GenBank/DDBJ databases">
        <title>Section-level genome sequencing and comparative genomics of Aspergillus sections Usti and Cavernicolus.</title>
        <authorList>
            <consortium name="Lawrence Berkeley National Laboratory"/>
            <person name="Nybo J.L."/>
            <person name="Vesth T.C."/>
            <person name="Theobald S."/>
            <person name="Frisvad J.C."/>
            <person name="Larsen T.O."/>
            <person name="Kjaerboelling I."/>
            <person name="Rothschild-Mancinelli K."/>
            <person name="Lyhne E.K."/>
            <person name="Kogle M.E."/>
            <person name="Barry K."/>
            <person name="Clum A."/>
            <person name="Na H."/>
            <person name="Ledsgaard L."/>
            <person name="Lin J."/>
            <person name="Lipzen A."/>
            <person name="Kuo A."/>
            <person name="Riley R."/>
            <person name="Mondo S."/>
            <person name="LaButti K."/>
            <person name="Haridas S."/>
            <person name="Pangalinan J."/>
            <person name="Salamov A.A."/>
            <person name="Simmons B.A."/>
            <person name="Magnuson J.K."/>
            <person name="Chen J."/>
            <person name="Drula E."/>
            <person name="Henrissat B."/>
            <person name="Wiebenga A."/>
            <person name="Lubbers R.J."/>
            <person name="Gomes A.C."/>
            <person name="Makela M.R."/>
            <person name="Stajich J."/>
            <person name="Grigoriev I.V."/>
            <person name="Mortensen U.H."/>
            <person name="De vries R.P."/>
            <person name="Baker S.E."/>
            <person name="Andersen M.R."/>
        </authorList>
    </citation>
    <scope>NUCLEOTIDE SEQUENCE [LARGE SCALE GENOMIC DNA]</scope>
    <source>
        <strain evidence="2 3">CBS 600.67</strain>
    </source>
</reference>
<feature type="compositionally biased region" description="Basic and acidic residues" evidence="1">
    <location>
        <begin position="153"/>
        <end position="162"/>
    </location>
</feature>
<accession>A0ABR4J157</accession>
<evidence type="ECO:0000313" key="3">
    <source>
        <dbReference type="Proteomes" id="UP001610335"/>
    </source>
</evidence>
<feature type="region of interest" description="Disordered" evidence="1">
    <location>
        <begin position="141"/>
        <end position="162"/>
    </location>
</feature>
<proteinExistence type="predicted"/>
<sequence length="162" mass="18698">MPRLERIYAADLYLLEQWNNHTTISNEAQCSAIFGQWLDIGCIGRLVPYMKQLRQMSRDHDDIADDEKDLIARVRNPSDRQDVGRVRLVGTKAGTEDLWAAKAMLRTRQDTMHGWWENGHYGEDWEPRKIAERWVEVKHELSEDAASGSTMSREVKVGDIDG</sequence>
<dbReference type="EMBL" id="JBFXLS010000003">
    <property type="protein sequence ID" value="KAL2833719.1"/>
    <property type="molecule type" value="Genomic_DNA"/>
</dbReference>
<comment type="caution">
    <text evidence="2">The sequence shown here is derived from an EMBL/GenBank/DDBJ whole genome shotgun (WGS) entry which is preliminary data.</text>
</comment>
<organism evidence="2 3">
    <name type="scientific">Aspergillus cavernicola</name>
    <dbReference type="NCBI Taxonomy" id="176166"/>
    <lineage>
        <taxon>Eukaryota</taxon>
        <taxon>Fungi</taxon>
        <taxon>Dikarya</taxon>
        <taxon>Ascomycota</taxon>
        <taxon>Pezizomycotina</taxon>
        <taxon>Eurotiomycetes</taxon>
        <taxon>Eurotiomycetidae</taxon>
        <taxon>Eurotiales</taxon>
        <taxon>Aspergillaceae</taxon>
        <taxon>Aspergillus</taxon>
        <taxon>Aspergillus subgen. Nidulantes</taxon>
    </lineage>
</organism>
<protein>
    <submittedName>
        <fullName evidence="2">Uncharacterized protein</fullName>
    </submittedName>
</protein>
<keyword evidence="3" id="KW-1185">Reference proteome</keyword>
<gene>
    <name evidence="2" type="ORF">BDW59DRAFT_156520</name>
</gene>
<evidence type="ECO:0000256" key="1">
    <source>
        <dbReference type="SAM" id="MobiDB-lite"/>
    </source>
</evidence>
<name>A0ABR4J157_9EURO</name>